<evidence type="ECO:0000256" key="8">
    <source>
        <dbReference type="ARBA" id="ARBA00049819"/>
    </source>
</evidence>
<dbReference type="PANTHER" id="PTHR47964:SF1">
    <property type="entry name" value="ATP-DEPENDENT DNA HELICASE HOMOLOG RECG, CHLOROPLASTIC"/>
    <property type="match status" value="1"/>
</dbReference>
<dbReference type="InterPro" id="IPR012340">
    <property type="entry name" value="NA-bd_OB-fold"/>
</dbReference>
<dbReference type="GO" id="GO:0005524">
    <property type="term" value="F:ATP binding"/>
    <property type="evidence" value="ECO:0007669"/>
    <property type="project" value="UniProtKB-KW"/>
</dbReference>
<sequence>MLQLSDHITKVPFIGPVQAKKLERLGIYRIVDLLLHIPKRYVDSTNTQPISEARHTESATIKATVSAISNSYTRSRKTITRAKVDDGSGSINLIWFNQRFIIKSIHPTHEYLFQIKRSKHGGDHYVTNYEEIKQNGEQLHLGRISPIYKQTDGISTKWLRARLYDTISKVDFSEVSEHIENADVPLDRSIMSIHFPEDMEQLKGSIIPLQFDEMVGLAYDIKERKALIERYPGVPISTSNTRLQEIRQLLPFTLTEAQEETISEILEDLRKNTPMHRLINGDVGSGKTVLAMIAASATIEAGYKVILLAPTTILAKQHYENFKNNSSIVTEKLALVTSEETIYEDDAEMLIGTHALLHREDLPEDTALVIIDEQHRFGVEQRKKIREMVGGNFMPHYLSLSATPIPRTLARIIFGDMEVSTLSSGPSTRKTISSHLVPVNKRSDCYRWVYEQIKSTGTQAFIVLPLIETSEIETERDLSVLKIYKELSEGELKGLNINYLHGKLSDKVKMKRMSEFQSGKIDVLISTTVIEVGIDIPNANIMVIEGAERFGLAQLHQLRGRVGRGASQAYCYVIPSSEDPEAHTVERLKYFVSHKSGFDIAEYDLKDRGPGQITGAEQSGLPNLLIADLADLEMLRKAKTVAEKLPSRPFTIFEMKKSLS</sequence>
<reference evidence="11" key="2">
    <citation type="journal article" date="2021" name="Microbiome">
        <title>Successional dynamics and alternative stable states in a saline activated sludge microbial community over 9 years.</title>
        <authorList>
            <person name="Wang Y."/>
            <person name="Ye J."/>
            <person name="Ju F."/>
            <person name="Liu L."/>
            <person name="Boyd J.A."/>
            <person name="Deng Y."/>
            <person name="Parks D.H."/>
            <person name="Jiang X."/>
            <person name="Yin X."/>
            <person name="Woodcroft B.J."/>
            <person name="Tyson G.W."/>
            <person name="Hugenholtz P."/>
            <person name="Polz M.F."/>
            <person name="Zhang T."/>
        </authorList>
    </citation>
    <scope>NUCLEOTIDE SEQUENCE</scope>
    <source>
        <strain evidence="11">HKST-UBA17</strain>
    </source>
</reference>
<protein>
    <recommendedName>
        <fullName evidence="8">Probable DNA 3'-5' helicase RecG</fullName>
    </recommendedName>
</protein>
<keyword evidence="4 11" id="KW-0347">Helicase</keyword>
<dbReference type="InterPro" id="IPR033454">
    <property type="entry name" value="RecG_wedge"/>
</dbReference>
<dbReference type="Proteomes" id="UP000741282">
    <property type="component" value="Unassembled WGS sequence"/>
</dbReference>
<dbReference type="InterPro" id="IPR001650">
    <property type="entry name" value="Helicase_C-like"/>
</dbReference>
<evidence type="ECO:0000256" key="3">
    <source>
        <dbReference type="ARBA" id="ARBA00022801"/>
    </source>
</evidence>
<dbReference type="GO" id="GO:0003678">
    <property type="term" value="F:DNA helicase activity"/>
    <property type="evidence" value="ECO:0007669"/>
    <property type="project" value="TreeGrafter"/>
</dbReference>
<accession>A0A955KY33</accession>
<dbReference type="PANTHER" id="PTHR47964">
    <property type="entry name" value="ATP-DEPENDENT DNA HELICASE HOMOLOG RECG, CHLOROPLASTIC"/>
    <property type="match status" value="1"/>
</dbReference>
<keyword evidence="6" id="KW-0238">DNA-binding</keyword>
<dbReference type="EMBL" id="JAGQLN010000009">
    <property type="protein sequence ID" value="MCA9376850.1"/>
    <property type="molecule type" value="Genomic_DNA"/>
</dbReference>
<keyword evidence="1" id="KW-0547">Nucleotide-binding</keyword>
<evidence type="ECO:0000256" key="6">
    <source>
        <dbReference type="ARBA" id="ARBA00023125"/>
    </source>
</evidence>
<dbReference type="GO" id="GO:0016787">
    <property type="term" value="F:hydrolase activity"/>
    <property type="evidence" value="ECO:0007669"/>
    <property type="project" value="UniProtKB-KW"/>
</dbReference>
<keyword evidence="3" id="KW-0378">Hydrolase</keyword>
<dbReference type="Pfam" id="PF00271">
    <property type="entry name" value="Helicase_C"/>
    <property type="match status" value="1"/>
</dbReference>
<dbReference type="SUPFAM" id="SSF50249">
    <property type="entry name" value="Nucleic acid-binding proteins"/>
    <property type="match status" value="1"/>
</dbReference>
<dbReference type="InterPro" id="IPR011545">
    <property type="entry name" value="DEAD/DEAH_box_helicase_dom"/>
</dbReference>
<organism evidence="11 12">
    <name type="scientific">Candidatus Dojkabacteria bacterium</name>
    <dbReference type="NCBI Taxonomy" id="2099670"/>
    <lineage>
        <taxon>Bacteria</taxon>
        <taxon>Candidatus Dojkabacteria</taxon>
    </lineage>
</organism>
<evidence type="ECO:0000256" key="2">
    <source>
        <dbReference type="ARBA" id="ARBA00022763"/>
    </source>
</evidence>
<evidence type="ECO:0000313" key="12">
    <source>
        <dbReference type="Proteomes" id="UP000741282"/>
    </source>
</evidence>
<evidence type="ECO:0000256" key="5">
    <source>
        <dbReference type="ARBA" id="ARBA00022840"/>
    </source>
</evidence>
<keyword evidence="2" id="KW-0227">DNA damage</keyword>
<dbReference type="AlphaFoldDB" id="A0A955KY33"/>
<feature type="domain" description="Helicase C-terminal" evidence="10">
    <location>
        <begin position="456"/>
        <end position="606"/>
    </location>
</feature>
<gene>
    <name evidence="11" type="ORF">KC685_02940</name>
</gene>
<evidence type="ECO:0000256" key="4">
    <source>
        <dbReference type="ARBA" id="ARBA00022806"/>
    </source>
</evidence>
<feature type="domain" description="Helicase ATP-binding" evidence="9">
    <location>
        <begin position="268"/>
        <end position="422"/>
    </location>
</feature>
<dbReference type="Gene3D" id="2.40.50.140">
    <property type="entry name" value="Nucleic acid-binding proteins"/>
    <property type="match status" value="1"/>
</dbReference>
<dbReference type="PROSITE" id="PS51194">
    <property type="entry name" value="HELICASE_CTER"/>
    <property type="match status" value="1"/>
</dbReference>
<dbReference type="GO" id="GO:0003677">
    <property type="term" value="F:DNA binding"/>
    <property type="evidence" value="ECO:0007669"/>
    <property type="project" value="UniProtKB-KW"/>
</dbReference>
<dbReference type="PROSITE" id="PS51192">
    <property type="entry name" value="HELICASE_ATP_BIND_1"/>
    <property type="match status" value="1"/>
</dbReference>
<keyword evidence="5" id="KW-0067">ATP-binding</keyword>
<dbReference type="InterPro" id="IPR045562">
    <property type="entry name" value="RecG_dom3_C"/>
</dbReference>
<dbReference type="Pfam" id="PF19833">
    <property type="entry name" value="RecG_dom3_C"/>
    <property type="match status" value="1"/>
</dbReference>
<comment type="caution">
    <text evidence="11">The sequence shown here is derived from an EMBL/GenBank/DDBJ whole genome shotgun (WGS) entry which is preliminary data.</text>
</comment>
<name>A0A955KY33_9BACT</name>
<evidence type="ECO:0000256" key="7">
    <source>
        <dbReference type="ARBA" id="ARBA00023204"/>
    </source>
</evidence>
<proteinExistence type="predicted"/>
<dbReference type="Pfam" id="PF00270">
    <property type="entry name" value="DEAD"/>
    <property type="match status" value="1"/>
</dbReference>
<evidence type="ECO:0000313" key="11">
    <source>
        <dbReference type="EMBL" id="MCA9376850.1"/>
    </source>
</evidence>
<dbReference type="SMART" id="SM00487">
    <property type="entry name" value="DEXDc"/>
    <property type="match status" value="1"/>
</dbReference>
<evidence type="ECO:0000256" key="1">
    <source>
        <dbReference type="ARBA" id="ARBA00022741"/>
    </source>
</evidence>
<keyword evidence="7" id="KW-0234">DNA repair</keyword>
<dbReference type="InterPro" id="IPR014001">
    <property type="entry name" value="Helicase_ATP-bd"/>
</dbReference>
<evidence type="ECO:0000259" key="9">
    <source>
        <dbReference type="PROSITE" id="PS51192"/>
    </source>
</evidence>
<dbReference type="Gene3D" id="3.40.50.300">
    <property type="entry name" value="P-loop containing nucleotide triphosphate hydrolases"/>
    <property type="match status" value="2"/>
</dbReference>
<dbReference type="Pfam" id="PF17191">
    <property type="entry name" value="RecG_wedge"/>
    <property type="match status" value="1"/>
</dbReference>
<evidence type="ECO:0000259" key="10">
    <source>
        <dbReference type="PROSITE" id="PS51194"/>
    </source>
</evidence>
<dbReference type="SMART" id="SM00490">
    <property type="entry name" value="HELICc"/>
    <property type="match status" value="1"/>
</dbReference>
<dbReference type="SUPFAM" id="SSF52540">
    <property type="entry name" value="P-loop containing nucleoside triphosphate hydrolases"/>
    <property type="match status" value="2"/>
</dbReference>
<reference evidence="11" key="1">
    <citation type="submission" date="2020-04" db="EMBL/GenBank/DDBJ databases">
        <authorList>
            <person name="Zhang T."/>
        </authorList>
    </citation>
    <scope>NUCLEOTIDE SEQUENCE</scope>
    <source>
        <strain evidence="11">HKST-UBA17</strain>
    </source>
</reference>
<dbReference type="InterPro" id="IPR047112">
    <property type="entry name" value="RecG/Mfd"/>
</dbReference>
<dbReference type="InterPro" id="IPR027417">
    <property type="entry name" value="P-loop_NTPase"/>
</dbReference>
<dbReference type="GO" id="GO:0006281">
    <property type="term" value="P:DNA repair"/>
    <property type="evidence" value="ECO:0007669"/>
    <property type="project" value="UniProtKB-KW"/>
</dbReference>